<keyword evidence="4" id="KW-0732">Signal</keyword>
<evidence type="ECO:0000313" key="6">
    <source>
        <dbReference type="Proteomes" id="UP001152320"/>
    </source>
</evidence>
<gene>
    <name evidence="5" type="ORF">HOLleu_45023</name>
</gene>
<proteinExistence type="inferred from homology"/>
<dbReference type="PANTHER" id="PTHR48043:SF145">
    <property type="entry name" value="FI06409P-RELATED"/>
    <property type="match status" value="1"/>
</dbReference>
<dbReference type="Pfam" id="PF00201">
    <property type="entry name" value="UDPGT"/>
    <property type="match status" value="1"/>
</dbReference>
<dbReference type="Gene3D" id="3.40.50.2000">
    <property type="entry name" value="Glycogen Phosphorylase B"/>
    <property type="match status" value="1"/>
</dbReference>
<name>A0A9Q0YA91_HOLLE</name>
<evidence type="ECO:0000256" key="2">
    <source>
        <dbReference type="ARBA" id="ARBA00022676"/>
    </source>
</evidence>
<feature type="signal peptide" evidence="4">
    <location>
        <begin position="1"/>
        <end position="16"/>
    </location>
</feature>
<dbReference type="InterPro" id="IPR002213">
    <property type="entry name" value="UDP_glucos_trans"/>
</dbReference>
<protein>
    <submittedName>
        <fullName evidence="5">UDP-glucuronosyltransferase 2B23</fullName>
    </submittedName>
</protein>
<dbReference type="GO" id="GO:0008194">
    <property type="term" value="F:UDP-glycosyltransferase activity"/>
    <property type="evidence" value="ECO:0007669"/>
    <property type="project" value="InterPro"/>
</dbReference>
<evidence type="ECO:0000256" key="1">
    <source>
        <dbReference type="ARBA" id="ARBA00009995"/>
    </source>
</evidence>
<accession>A0A9Q0YA91</accession>
<feature type="chain" id="PRO_5040106456" evidence="4">
    <location>
        <begin position="17"/>
        <end position="299"/>
    </location>
</feature>
<sequence length="299" mass="33968">MYCWILIMYFVKFSGAANILFFNGLGEGSHYTVAAEIAKELVRRNHSVTFLISNAYKERSNDPIHSKLFKFEIFEHSLPLDRVIDRLAGMTEAAFEDRLFWYQIANSSKLLVESNQDCTDLLDNEQVMGRLKAAKFDLTFYDPLWPCSAILADIIAAPYVALSPTSFLAAHCRMYGGETNTAIIPELGSGLPLEMTFPQRLKNTMWAVFNDLMVHFFIDTPFKTLESVPEEQKKKGVKKIFEETSLWIINSDPIIDIPAALMPNMIYVSGMSTKPAEPLPKVSSSFNRRECHLKFVKVL</sequence>
<comment type="similarity">
    <text evidence="1">Belongs to the UDP-glycosyltransferase family.</text>
</comment>
<dbReference type="Proteomes" id="UP001152320">
    <property type="component" value="Unassembled WGS sequence"/>
</dbReference>
<reference evidence="5" key="1">
    <citation type="submission" date="2021-10" db="EMBL/GenBank/DDBJ databases">
        <title>Tropical sea cucumber genome reveals ecological adaptation and Cuvierian tubules defense mechanism.</title>
        <authorList>
            <person name="Chen T."/>
        </authorList>
    </citation>
    <scope>NUCLEOTIDE SEQUENCE</scope>
    <source>
        <strain evidence="5">Nanhai2018</strain>
        <tissue evidence="5">Muscle</tissue>
    </source>
</reference>
<dbReference type="EMBL" id="JAIZAY010001650">
    <property type="protein sequence ID" value="KAJ8017514.1"/>
    <property type="molecule type" value="Genomic_DNA"/>
</dbReference>
<evidence type="ECO:0000256" key="3">
    <source>
        <dbReference type="ARBA" id="ARBA00022679"/>
    </source>
</evidence>
<keyword evidence="6" id="KW-1185">Reference proteome</keyword>
<evidence type="ECO:0000313" key="5">
    <source>
        <dbReference type="EMBL" id="KAJ8017514.1"/>
    </source>
</evidence>
<keyword evidence="3" id="KW-0808">Transferase</keyword>
<dbReference type="InterPro" id="IPR050271">
    <property type="entry name" value="UDP-glycosyltransferase"/>
</dbReference>
<dbReference type="SUPFAM" id="SSF53756">
    <property type="entry name" value="UDP-Glycosyltransferase/glycogen phosphorylase"/>
    <property type="match status" value="1"/>
</dbReference>
<dbReference type="AlphaFoldDB" id="A0A9Q0YA91"/>
<organism evidence="5 6">
    <name type="scientific">Holothuria leucospilota</name>
    <name type="common">Black long sea cucumber</name>
    <name type="synonym">Mertensiothuria leucospilota</name>
    <dbReference type="NCBI Taxonomy" id="206669"/>
    <lineage>
        <taxon>Eukaryota</taxon>
        <taxon>Metazoa</taxon>
        <taxon>Echinodermata</taxon>
        <taxon>Eleutherozoa</taxon>
        <taxon>Echinozoa</taxon>
        <taxon>Holothuroidea</taxon>
        <taxon>Aspidochirotacea</taxon>
        <taxon>Aspidochirotida</taxon>
        <taxon>Holothuriidae</taxon>
        <taxon>Holothuria</taxon>
    </lineage>
</organism>
<evidence type="ECO:0000256" key="4">
    <source>
        <dbReference type="SAM" id="SignalP"/>
    </source>
</evidence>
<keyword evidence="2" id="KW-0328">Glycosyltransferase</keyword>
<dbReference type="PANTHER" id="PTHR48043">
    <property type="entry name" value="EG:EG0003.4 PROTEIN-RELATED"/>
    <property type="match status" value="1"/>
</dbReference>
<dbReference type="OrthoDB" id="5835829at2759"/>
<comment type="caution">
    <text evidence="5">The sequence shown here is derived from an EMBL/GenBank/DDBJ whole genome shotgun (WGS) entry which is preliminary data.</text>
</comment>